<reference evidence="2 3" key="1">
    <citation type="submission" date="2016-05" db="EMBL/GenBank/DDBJ databases">
        <title>Paenibacillus oryzae. sp. nov., isolated from the rice root.</title>
        <authorList>
            <person name="Zhang J."/>
            <person name="Zhang X."/>
        </authorList>
    </citation>
    <scope>NUCLEOTIDE SEQUENCE [LARGE SCALE GENOMIC DNA]</scope>
    <source>
        <strain evidence="2 3">1DrF-4</strain>
    </source>
</reference>
<dbReference type="PANTHER" id="PTHR43792:SF9">
    <property type="entry name" value="RIBOSOMAL-PROTEIN-ALANINE ACETYLTRANSFERASE"/>
    <property type="match status" value="1"/>
</dbReference>
<gene>
    <name evidence="2" type="ORF">A7K91_04955</name>
</gene>
<dbReference type="EMBL" id="LYPA01000064">
    <property type="protein sequence ID" value="OBR64932.1"/>
    <property type="molecule type" value="Genomic_DNA"/>
</dbReference>
<protein>
    <submittedName>
        <fullName evidence="2">GCN5 family acetyltransferase</fullName>
    </submittedName>
</protein>
<dbReference type="GO" id="GO:0005737">
    <property type="term" value="C:cytoplasm"/>
    <property type="evidence" value="ECO:0007669"/>
    <property type="project" value="TreeGrafter"/>
</dbReference>
<dbReference type="STRING" id="1844972.A7K91_04955"/>
<dbReference type="Proteomes" id="UP000092024">
    <property type="component" value="Unassembled WGS sequence"/>
</dbReference>
<dbReference type="GO" id="GO:0008999">
    <property type="term" value="F:protein-N-terminal-alanine acetyltransferase activity"/>
    <property type="evidence" value="ECO:0007669"/>
    <property type="project" value="TreeGrafter"/>
</dbReference>
<dbReference type="Pfam" id="PF13302">
    <property type="entry name" value="Acetyltransf_3"/>
    <property type="match status" value="1"/>
</dbReference>
<dbReference type="RefSeq" id="WP_068684112.1">
    <property type="nucleotide sequence ID" value="NZ_LYPA01000064.1"/>
</dbReference>
<keyword evidence="3" id="KW-1185">Reference proteome</keyword>
<name>A0A1A5YH62_9BACL</name>
<dbReference type="SUPFAM" id="SSF55729">
    <property type="entry name" value="Acyl-CoA N-acyltransferases (Nat)"/>
    <property type="match status" value="1"/>
</dbReference>
<sequence length="198" mass="22848">MKSVLSDCEDHLFSIECEDIILREFLPSDLESFHSLTWQPEIHDYLPGWNVSKEQREEWFFNYELPENKQFLSAVSNNEDIGALRLRLAIILKETGELIGWCCSGIKDELPSPNREIMYAISRDYRNKGLTTQAARGMITFLFEKTDIKTLNAIALTTNLSSNKVIQKCGFAFQNVIELDDEPYNHYTLEKEAWDGGL</sequence>
<organism evidence="2 3">
    <name type="scientific">Paenibacillus oryzae</name>
    <dbReference type="NCBI Taxonomy" id="1844972"/>
    <lineage>
        <taxon>Bacteria</taxon>
        <taxon>Bacillati</taxon>
        <taxon>Bacillota</taxon>
        <taxon>Bacilli</taxon>
        <taxon>Bacillales</taxon>
        <taxon>Paenibacillaceae</taxon>
        <taxon>Paenibacillus</taxon>
    </lineage>
</organism>
<dbReference type="PROSITE" id="PS51186">
    <property type="entry name" value="GNAT"/>
    <property type="match status" value="1"/>
</dbReference>
<feature type="domain" description="N-acetyltransferase" evidence="1">
    <location>
        <begin position="20"/>
        <end position="194"/>
    </location>
</feature>
<evidence type="ECO:0000313" key="3">
    <source>
        <dbReference type="Proteomes" id="UP000092024"/>
    </source>
</evidence>
<dbReference type="InterPro" id="IPR000182">
    <property type="entry name" value="GNAT_dom"/>
</dbReference>
<dbReference type="PANTHER" id="PTHR43792">
    <property type="entry name" value="GNAT FAMILY, PUTATIVE (AFU_ORTHOLOGUE AFUA_3G00765)-RELATED-RELATED"/>
    <property type="match status" value="1"/>
</dbReference>
<comment type="caution">
    <text evidence="2">The sequence shown here is derived from an EMBL/GenBank/DDBJ whole genome shotgun (WGS) entry which is preliminary data.</text>
</comment>
<accession>A0A1A5YH62</accession>
<dbReference type="Gene3D" id="3.40.630.30">
    <property type="match status" value="1"/>
</dbReference>
<dbReference type="InterPro" id="IPR051531">
    <property type="entry name" value="N-acetyltransferase"/>
</dbReference>
<evidence type="ECO:0000259" key="1">
    <source>
        <dbReference type="PROSITE" id="PS51186"/>
    </source>
</evidence>
<dbReference type="OrthoDB" id="275901at2"/>
<evidence type="ECO:0000313" key="2">
    <source>
        <dbReference type="EMBL" id="OBR64932.1"/>
    </source>
</evidence>
<dbReference type="AlphaFoldDB" id="A0A1A5YH62"/>
<keyword evidence="2" id="KW-0808">Transferase</keyword>
<dbReference type="InterPro" id="IPR016181">
    <property type="entry name" value="Acyl_CoA_acyltransferase"/>
</dbReference>
<proteinExistence type="predicted"/>